<dbReference type="Pfam" id="PF10568">
    <property type="entry name" value="Tom37"/>
    <property type="match status" value="1"/>
</dbReference>
<evidence type="ECO:0000256" key="1">
    <source>
        <dbReference type="ARBA" id="ARBA00004294"/>
    </source>
</evidence>
<dbReference type="PANTHER" id="PTHR12289:SF77">
    <property type="entry name" value="METAXIN-2"/>
    <property type="match status" value="1"/>
</dbReference>
<gene>
    <name evidence="8" type="ORF">HK100_001602</name>
</gene>
<evidence type="ECO:0000256" key="2">
    <source>
        <dbReference type="ARBA" id="ARBA00022448"/>
    </source>
</evidence>
<feature type="domain" description="Mitochondrial outer membrane transport complex Sam37/metaxin N-terminal" evidence="7">
    <location>
        <begin position="57"/>
        <end position="177"/>
    </location>
</feature>
<evidence type="ECO:0000256" key="5">
    <source>
        <dbReference type="ARBA" id="ARBA00023128"/>
    </source>
</evidence>
<dbReference type="PANTHER" id="PTHR12289">
    <property type="entry name" value="METAXIN RELATED"/>
    <property type="match status" value="1"/>
</dbReference>
<dbReference type="InterPro" id="IPR019564">
    <property type="entry name" value="Sam37/metaxin_N"/>
</dbReference>
<dbReference type="GO" id="GO:0001401">
    <property type="term" value="C:SAM complex"/>
    <property type="evidence" value="ECO:0007669"/>
    <property type="project" value="InterPro"/>
</dbReference>
<proteinExistence type="predicted"/>
<comment type="subcellular location">
    <subcellularLocation>
        <location evidence="1">Mitochondrion outer membrane</location>
    </subcellularLocation>
</comment>
<dbReference type="GO" id="GO:0015031">
    <property type="term" value="P:protein transport"/>
    <property type="evidence" value="ECO:0007669"/>
    <property type="project" value="UniProtKB-KW"/>
</dbReference>
<evidence type="ECO:0000256" key="6">
    <source>
        <dbReference type="ARBA" id="ARBA00023136"/>
    </source>
</evidence>
<name>A0AAD5SY58_9FUNG</name>
<dbReference type="Proteomes" id="UP001211907">
    <property type="component" value="Unassembled WGS sequence"/>
</dbReference>
<keyword evidence="3" id="KW-1000">Mitochondrion outer membrane</keyword>
<dbReference type="AlphaFoldDB" id="A0AAD5SY58"/>
<keyword evidence="5" id="KW-0496">Mitochondrion</keyword>
<keyword evidence="6" id="KW-0472">Membrane</keyword>
<evidence type="ECO:0000259" key="7">
    <source>
        <dbReference type="Pfam" id="PF10568"/>
    </source>
</evidence>
<comment type="caution">
    <text evidence="8">The sequence shown here is derived from an EMBL/GenBank/DDBJ whole genome shotgun (WGS) entry which is preliminary data.</text>
</comment>
<keyword evidence="9" id="KW-1185">Reference proteome</keyword>
<organism evidence="8 9">
    <name type="scientific">Physocladia obscura</name>
    <dbReference type="NCBI Taxonomy" id="109957"/>
    <lineage>
        <taxon>Eukaryota</taxon>
        <taxon>Fungi</taxon>
        <taxon>Fungi incertae sedis</taxon>
        <taxon>Chytridiomycota</taxon>
        <taxon>Chytridiomycota incertae sedis</taxon>
        <taxon>Chytridiomycetes</taxon>
        <taxon>Chytridiales</taxon>
        <taxon>Chytriomycetaceae</taxon>
        <taxon>Physocladia</taxon>
    </lineage>
</organism>
<reference evidence="8" key="1">
    <citation type="submission" date="2020-05" db="EMBL/GenBank/DDBJ databases">
        <title>Phylogenomic resolution of chytrid fungi.</title>
        <authorList>
            <person name="Stajich J.E."/>
            <person name="Amses K."/>
            <person name="Simmons R."/>
            <person name="Seto K."/>
            <person name="Myers J."/>
            <person name="Bonds A."/>
            <person name="Quandt C.A."/>
            <person name="Barry K."/>
            <person name="Liu P."/>
            <person name="Grigoriev I."/>
            <person name="Longcore J.E."/>
            <person name="James T.Y."/>
        </authorList>
    </citation>
    <scope>NUCLEOTIDE SEQUENCE</scope>
    <source>
        <strain evidence="8">JEL0513</strain>
    </source>
</reference>
<dbReference type="GO" id="GO:0007005">
    <property type="term" value="P:mitochondrion organization"/>
    <property type="evidence" value="ECO:0007669"/>
    <property type="project" value="TreeGrafter"/>
</dbReference>
<protein>
    <recommendedName>
        <fullName evidence="7">Mitochondrial outer membrane transport complex Sam37/metaxin N-terminal domain-containing protein</fullName>
    </recommendedName>
</protein>
<evidence type="ECO:0000313" key="9">
    <source>
        <dbReference type="Proteomes" id="UP001211907"/>
    </source>
</evidence>
<keyword evidence="4" id="KW-0653">Protein transport</keyword>
<accession>A0AAD5SY58</accession>
<evidence type="ECO:0000256" key="3">
    <source>
        <dbReference type="ARBA" id="ARBA00022787"/>
    </source>
</evidence>
<evidence type="ECO:0000313" key="8">
    <source>
        <dbReference type="EMBL" id="KAJ3114629.1"/>
    </source>
</evidence>
<evidence type="ECO:0000256" key="4">
    <source>
        <dbReference type="ARBA" id="ARBA00022927"/>
    </source>
</evidence>
<keyword evidence="2" id="KW-0813">Transport</keyword>
<dbReference type="InterPro" id="IPR050931">
    <property type="entry name" value="Mito_Protein_Transport_Metaxin"/>
</dbReference>
<dbReference type="EMBL" id="JADGJH010001351">
    <property type="protein sequence ID" value="KAJ3114629.1"/>
    <property type="molecule type" value="Genomic_DNA"/>
</dbReference>
<sequence length="221" mass="25235">MEHLATVRQKWGLFMEHFPLERRAAVWSPASHPEVAILFIFRREHASKSQTSQEVLSVQAQAILAFAEYPHIVQECSQPDQSPSGHLPYLLTTCGKALAGREILDEVLNTTPAFGSHLSKTDRADALAFTSLGESKLHYGLIYDLWYNPINSEKVAFPKYAFENPWPLNHILPRLKRWEQLDWMLTQRVSINKDEILADVKTALAAFSTQLDQKQYLFGDK</sequence>